<evidence type="ECO:0000313" key="1">
    <source>
        <dbReference type="EMBL" id="OHY94659.1"/>
    </source>
</evidence>
<reference evidence="1 2" key="1">
    <citation type="submission" date="2016-09" db="EMBL/GenBank/DDBJ databases">
        <title>Isolation, identification and antibiotic sensitivity analysis of bacterial pathogen from juvenile Hippocampus erectus with tail-rotted disease.</title>
        <authorList>
            <person name="Yang Q."/>
        </authorList>
    </citation>
    <scope>NUCLEOTIDE SEQUENCE [LARGE SCALE GENOMIC DNA]</scope>
    <source>
        <strain evidence="1 2">HM-10</strain>
    </source>
</reference>
<dbReference type="EMBL" id="MKFT01000005">
    <property type="protein sequence ID" value="OHY94659.1"/>
    <property type="molecule type" value="Genomic_DNA"/>
</dbReference>
<dbReference type="PROSITE" id="PS51257">
    <property type="entry name" value="PROKAR_LIPOPROTEIN"/>
    <property type="match status" value="1"/>
</dbReference>
<protein>
    <recommendedName>
        <fullName evidence="3">Lipoprotein</fullName>
    </recommendedName>
</protein>
<comment type="caution">
    <text evidence="1">The sequence shown here is derived from an EMBL/GenBank/DDBJ whole genome shotgun (WGS) entry which is preliminary data.</text>
</comment>
<evidence type="ECO:0008006" key="3">
    <source>
        <dbReference type="Google" id="ProtNLM"/>
    </source>
</evidence>
<keyword evidence="2" id="KW-1185">Reference proteome</keyword>
<gene>
    <name evidence="1" type="ORF">BI375_16310</name>
</gene>
<organism evidence="1 2">
    <name type="scientific">Vibrio rotiferianus</name>
    <dbReference type="NCBI Taxonomy" id="190895"/>
    <lineage>
        <taxon>Bacteria</taxon>
        <taxon>Pseudomonadati</taxon>
        <taxon>Pseudomonadota</taxon>
        <taxon>Gammaproteobacteria</taxon>
        <taxon>Vibrionales</taxon>
        <taxon>Vibrionaceae</taxon>
        <taxon>Vibrio</taxon>
    </lineage>
</organism>
<name>A0ABX3DBS8_9VIBR</name>
<accession>A0ABX3DBS8</accession>
<sequence length="122" mass="14057">MKTRITMGLMGLILAGCSTTTPTNVQVQNIETNCTVIMSEGVTREQRWNAYNKLIESYGDYYVDNNNRLELARWNSFRQKVIHDESGQLIKEFVEVSDWGCANGNYLEEMYLFVKETQASNK</sequence>
<dbReference type="Proteomes" id="UP000180133">
    <property type="component" value="Unassembled WGS sequence"/>
</dbReference>
<dbReference type="RefSeq" id="WP_071235846.1">
    <property type="nucleotide sequence ID" value="NZ_KV861323.1"/>
</dbReference>
<evidence type="ECO:0000313" key="2">
    <source>
        <dbReference type="Proteomes" id="UP000180133"/>
    </source>
</evidence>
<proteinExistence type="predicted"/>